<comment type="cofactor">
    <cofactor evidence="1 7">
        <name>Mg(2+)</name>
        <dbReference type="ChEBI" id="CHEBI:18420"/>
    </cofactor>
</comment>
<comment type="subunit">
    <text evidence="3">Homotetramer.</text>
</comment>
<accession>A0A5C6UUK3</accession>
<dbReference type="PANTHER" id="PTHR21485:SF3">
    <property type="entry name" value="N-ACYLNEURAMINATE CYTIDYLYLTRANSFERASE"/>
    <property type="match status" value="1"/>
</dbReference>
<dbReference type="GO" id="GO:0008781">
    <property type="term" value="F:N-acylneuraminate cytidylyltransferase activity"/>
    <property type="evidence" value="ECO:0007669"/>
    <property type="project" value="TreeGrafter"/>
</dbReference>
<dbReference type="NCBIfam" id="TIGR01670">
    <property type="entry name" value="KdsC-phosphatas"/>
    <property type="match status" value="1"/>
</dbReference>
<dbReference type="SFLD" id="SFLDG01138">
    <property type="entry name" value="C1.6.2:_Deoxy-d-mannose-octulo"/>
    <property type="match status" value="1"/>
</dbReference>
<dbReference type="RefSeq" id="WP_147014941.1">
    <property type="nucleotide sequence ID" value="NZ_VORB01000008.1"/>
</dbReference>
<dbReference type="InterPro" id="IPR050793">
    <property type="entry name" value="CMP-NeuNAc_synthase"/>
</dbReference>
<keyword evidence="6 7" id="KW-0460">Magnesium</keyword>
<gene>
    <name evidence="8" type="ORF">FRX97_09310</name>
</gene>
<dbReference type="Gene3D" id="3.40.50.1000">
    <property type="entry name" value="HAD superfamily/HAD-like"/>
    <property type="match status" value="1"/>
</dbReference>
<sequence length="168" mass="18661">MIYKSKLKGIRAFVFDVDGVFTNSEVLLHPDGDLLRVMNTRDGYAIKTAIDEGLKVCIISGGRSQAVRQRLLDLGVKDVYLGVSNKLEVFKEYIKDEAIDPATVLYMGDDIPDYDVMMHVGLPCAPKDAAEEILEIAEYVSSKKGGEGCVRDIVEQTLKVQGKWFKAK</sequence>
<dbReference type="InterPro" id="IPR023214">
    <property type="entry name" value="HAD_sf"/>
</dbReference>
<dbReference type="SUPFAM" id="SSF56784">
    <property type="entry name" value="HAD-like"/>
    <property type="match status" value="1"/>
</dbReference>
<feature type="binding site" evidence="7">
    <location>
        <position position="16"/>
    </location>
    <ligand>
        <name>Mg(2+)</name>
        <dbReference type="ChEBI" id="CHEBI:18420"/>
    </ligand>
</feature>
<dbReference type="EMBL" id="VORB01000008">
    <property type="protein sequence ID" value="TXC77053.1"/>
    <property type="molecule type" value="Genomic_DNA"/>
</dbReference>
<dbReference type="SFLD" id="SFLDG01136">
    <property type="entry name" value="C1.6:_Phosphoserine_Phosphatas"/>
    <property type="match status" value="1"/>
</dbReference>
<dbReference type="PIRSF" id="PIRSF006118">
    <property type="entry name" value="KDO8-P_Ptase"/>
    <property type="match status" value="1"/>
</dbReference>
<dbReference type="GO" id="GO:0016788">
    <property type="term" value="F:hydrolase activity, acting on ester bonds"/>
    <property type="evidence" value="ECO:0007669"/>
    <property type="project" value="InterPro"/>
</dbReference>
<keyword evidence="9" id="KW-1185">Reference proteome</keyword>
<feature type="binding site" evidence="7">
    <location>
        <position position="109"/>
    </location>
    <ligand>
        <name>Mg(2+)</name>
        <dbReference type="ChEBI" id="CHEBI:18420"/>
    </ligand>
</feature>
<dbReference type="GO" id="GO:0046872">
    <property type="term" value="F:metal ion binding"/>
    <property type="evidence" value="ECO:0007669"/>
    <property type="project" value="UniProtKB-KW"/>
</dbReference>
<evidence type="ECO:0000256" key="4">
    <source>
        <dbReference type="ARBA" id="ARBA00022723"/>
    </source>
</evidence>
<dbReference type="FunFam" id="3.40.50.1000:FF:000029">
    <property type="entry name" value="3-deoxy-D-manno-octulosonate 8-phosphate phosphatase KdsC"/>
    <property type="match status" value="1"/>
</dbReference>
<evidence type="ECO:0000313" key="9">
    <source>
        <dbReference type="Proteomes" id="UP000321168"/>
    </source>
</evidence>
<reference evidence="8 9" key="1">
    <citation type="submission" date="2019-08" db="EMBL/GenBank/DDBJ databases">
        <title>Genome of Luteibaculum oceani JCM 18817.</title>
        <authorList>
            <person name="Bowman J.P."/>
        </authorList>
    </citation>
    <scope>NUCLEOTIDE SEQUENCE [LARGE SCALE GENOMIC DNA]</scope>
    <source>
        <strain evidence="8 9">JCM 18817</strain>
    </source>
</reference>
<evidence type="ECO:0000256" key="3">
    <source>
        <dbReference type="ARBA" id="ARBA00011881"/>
    </source>
</evidence>
<dbReference type="PANTHER" id="PTHR21485">
    <property type="entry name" value="HAD SUPERFAMILY MEMBERS CMAS AND KDSC"/>
    <property type="match status" value="1"/>
</dbReference>
<evidence type="ECO:0000256" key="7">
    <source>
        <dbReference type="PIRSR" id="PIRSR006118-2"/>
    </source>
</evidence>
<evidence type="ECO:0000256" key="6">
    <source>
        <dbReference type="ARBA" id="ARBA00022842"/>
    </source>
</evidence>
<name>A0A5C6UUK3_9FLAO</name>
<dbReference type="OrthoDB" id="9805604at2"/>
<proteinExistence type="inferred from homology"/>
<comment type="caution">
    <text evidence="8">The sequence shown here is derived from an EMBL/GenBank/DDBJ whole genome shotgun (WGS) entry which is preliminary data.</text>
</comment>
<dbReference type="InterPro" id="IPR036412">
    <property type="entry name" value="HAD-like_sf"/>
</dbReference>
<protein>
    <submittedName>
        <fullName evidence="8">3-deoxy-D-manno-octulosonate 8-phosphate phosphatase</fullName>
    </submittedName>
</protein>
<evidence type="ECO:0000256" key="1">
    <source>
        <dbReference type="ARBA" id="ARBA00001946"/>
    </source>
</evidence>
<dbReference type="InterPro" id="IPR010023">
    <property type="entry name" value="KdsC_fam"/>
</dbReference>
<dbReference type="AlphaFoldDB" id="A0A5C6UUK3"/>
<evidence type="ECO:0000313" key="8">
    <source>
        <dbReference type="EMBL" id="TXC77053.1"/>
    </source>
</evidence>
<keyword evidence="4 7" id="KW-0479">Metal-binding</keyword>
<feature type="binding site" evidence="7">
    <location>
        <position position="18"/>
    </location>
    <ligand>
        <name>substrate</name>
    </ligand>
</feature>
<dbReference type="SFLD" id="SFLDS00003">
    <property type="entry name" value="Haloacid_Dehalogenase"/>
    <property type="match status" value="1"/>
</dbReference>
<evidence type="ECO:0000256" key="5">
    <source>
        <dbReference type="ARBA" id="ARBA00022801"/>
    </source>
</evidence>
<dbReference type="Proteomes" id="UP000321168">
    <property type="component" value="Unassembled WGS sequence"/>
</dbReference>
<organism evidence="8 9">
    <name type="scientific">Luteibaculum oceani</name>
    <dbReference type="NCBI Taxonomy" id="1294296"/>
    <lineage>
        <taxon>Bacteria</taxon>
        <taxon>Pseudomonadati</taxon>
        <taxon>Bacteroidota</taxon>
        <taxon>Flavobacteriia</taxon>
        <taxon>Flavobacteriales</taxon>
        <taxon>Luteibaculaceae</taxon>
        <taxon>Luteibaculum</taxon>
    </lineage>
</organism>
<dbReference type="Pfam" id="PF08282">
    <property type="entry name" value="Hydrolase_3"/>
    <property type="match status" value="1"/>
</dbReference>
<evidence type="ECO:0000256" key="2">
    <source>
        <dbReference type="ARBA" id="ARBA00005893"/>
    </source>
</evidence>
<comment type="similarity">
    <text evidence="2">Belongs to the KdsC family.</text>
</comment>
<keyword evidence="5" id="KW-0378">Hydrolase</keyword>